<protein>
    <submittedName>
        <fullName evidence="1">Uncharacterized protein</fullName>
    </submittedName>
</protein>
<sequence length="99" mass="11185">MPSYDSTRGRFRLAESHLAVLGHGIEGKEVPLELAEADRELREGRAYRPSKRGVGGADAPRSLLEAAERFARRRERGHRAQLRVRRLWLSRGRVIAAAQ</sequence>
<dbReference type="Proteomes" id="UP000326598">
    <property type="component" value="Chromosome"/>
</dbReference>
<proteinExistence type="predicted"/>
<gene>
    <name evidence="1" type="ORF">CP976_25265</name>
</gene>
<evidence type="ECO:0000313" key="1">
    <source>
        <dbReference type="EMBL" id="QEV27107.1"/>
    </source>
</evidence>
<evidence type="ECO:0000313" key="2">
    <source>
        <dbReference type="Proteomes" id="UP000326598"/>
    </source>
</evidence>
<organism evidence="1 2">
    <name type="scientific">Streptomyces coeruleorubidus</name>
    <dbReference type="NCBI Taxonomy" id="116188"/>
    <lineage>
        <taxon>Bacteria</taxon>
        <taxon>Bacillati</taxon>
        <taxon>Actinomycetota</taxon>
        <taxon>Actinomycetes</taxon>
        <taxon>Kitasatosporales</taxon>
        <taxon>Streptomycetaceae</taxon>
        <taxon>Streptomyces</taxon>
    </lineage>
</organism>
<dbReference type="KEGG" id="scoe:CP976_25265"/>
<reference evidence="1 2" key="1">
    <citation type="submission" date="2017-09" db="EMBL/GenBank/DDBJ databases">
        <authorList>
            <person name="Lee N."/>
            <person name="Cho B.-K."/>
        </authorList>
    </citation>
    <scope>NUCLEOTIDE SEQUENCE [LARGE SCALE GENOMIC DNA]</scope>
    <source>
        <strain evidence="1 2">ATCC 13740</strain>
    </source>
</reference>
<dbReference type="EMBL" id="CP023694">
    <property type="protein sequence ID" value="QEV27107.1"/>
    <property type="molecule type" value="Genomic_DNA"/>
</dbReference>
<name>A0A5J6IE23_STRC4</name>
<accession>A0A5J6IE23</accession>
<dbReference type="AlphaFoldDB" id="A0A5J6IE23"/>